<dbReference type="RefSeq" id="WP_029493089.1">
    <property type="nucleotide sequence ID" value="NZ_ATKF01000041.1"/>
</dbReference>
<dbReference type="GO" id="GO:0010181">
    <property type="term" value="F:FMN binding"/>
    <property type="evidence" value="ECO:0007669"/>
    <property type="project" value="TreeGrafter"/>
</dbReference>
<dbReference type="EMBL" id="CP013331">
    <property type="protein sequence ID" value="ALQ39438.1"/>
    <property type="molecule type" value="Genomic_DNA"/>
</dbReference>
<dbReference type="Pfam" id="PF02525">
    <property type="entry name" value="Flavodoxin_2"/>
    <property type="match status" value="1"/>
</dbReference>
<dbReference type="Proteomes" id="UP000063275">
    <property type="component" value="Chromosome"/>
</dbReference>
<organism evidence="3">
    <name type="scientific">Fusobacterium hwasookii ChDC F174</name>
    <dbReference type="NCBI Taxonomy" id="1307442"/>
    <lineage>
        <taxon>Bacteria</taxon>
        <taxon>Fusobacteriati</taxon>
        <taxon>Fusobacteriota</taxon>
        <taxon>Fusobacteriia</taxon>
        <taxon>Fusobacteriales</taxon>
        <taxon>Fusobacteriaceae</taxon>
        <taxon>Fusobacterium</taxon>
    </lineage>
</organism>
<evidence type="ECO:0000313" key="3">
    <source>
        <dbReference type="EMBL" id="ALQ39438.1"/>
    </source>
</evidence>
<evidence type="ECO:0000256" key="1">
    <source>
        <dbReference type="ARBA" id="ARBA00023002"/>
    </source>
</evidence>
<proteinExistence type="predicted"/>
<dbReference type="KEGG" id="fhw:RN87_02380"/>
<dbReference type="GO" id="GO:0003955">
    <property type="term" value="F:NAD(P)H dehydrogenase (quinone) activity"/>
    <property type="evidence" value="ECO:0007669"/>
    <property type="project" value="TreeGrafter"/>
</dbReference>
<dbReference type="InterPro" id="IPR046980">
    <property type="entry name" value="KefG/KefF"/>
</dbReference>
<feature type="domain" description="Flavodoxin-like fold" evidence="2">
    <location>
        <begin position="2"/>
        <end position="172"/>
    </location>
</feature>
<gene>
    <name evidence="3" type="ORF">RN87_02380</name>
</gene>
<accession>A0A0S2ZKU1</accession>
<keyword evidence="1" id="KW-0560">Oxidoreductase</keyword>
<dbReference type="Gene3D" id="3.40.50.360">
    <property type="match status" value="1"/>
</dbReference>
<dbReference type="SUPFAM" id="SSF52218">
    <property type="entry name" value="Flavoproteins"/>
    <property type="match status" value="1"/>
</dbReference>
<protein>
    <submittedName>
        <fullName evidence="3">NADPH dehydrogenase</fullName>
    </submittedName>
</protein>
<dbReference type="PANTHER" id="PTHR47307">
    <property type="entry name" value="GLUTATHIONE-REGULATED POTASSIUM-EFFLUX SYSTEM ANCILLARY PROTEIN KEFG"/>
    <property type="match status" value="1"/>
</dbReference>
<dbReference type="InterPro" id="IPR029039">
    <property type="entry name" value="Flavoprotein-like_sf"/>
</dbReference>
<evidence type="ECO:0000313" key="4">
    <source>
        <dbReference type="Proteomes" id="UP000063275"/>
    </source>
</evidence>
<sequence>MKKVLVISGHPDLENSTANKAIIENLTKKMPEITIHRLDKAIKNDNFDIEKEQEQLLQYDTYVFVSPFHWFYCSTLMKKWIDNVFTESFFRDGKIKGKNIVFSFTTGGPAEIYSHDGLLKHTVEELTLAISSIALYTGMNKLGYVVSNDMNFCTKEHGNERLQEVLKKAEKHANKIIELVK</sequence>
<dbReference type="GO" id="GO:0009055">
    <property type="term" value="F:electron transfer activity"/>
    <property type="evidence" value="ECO:0007669"/>
    <property type="project" value="TreeGrafter"/>
</dbReference>
<dbReference type="PANTHER" id="PTHR47307:SF1">
    <property type="entry name" value="GLUTATHIONE-REGULATED POTASSIUM-EFFLUX SYSTEM ANCILLARY PROTEIN KEFG"/>
    <property type="match status" value="1"/>
</dbReference>
<dbReference type="OrthoDB" id="9805976at2"/>
<name>A0A0S2ZKU1_9FUSO</name>
<reference evidence="3 4" key="1">
    <citation type="submission" date="2015-11" db="EMBL/GenBank/DDBJ databases">
        <authorList>
            <person name="Zhang Y."/>
            <person name="Guo Z."/>
        </authorList>
    </citation>
    <scope>NUCLEOTIDE SEQUENCE [LARGE SCALE GENOMIC DNA]</scope>
    <source>
        <strain evidence="3 4">ChDC F174</strain>
    </source>
</reference>
<dbReference type="AlphaFoldDB" id="A0A0S2ZKU1"/>
<dbReference type="InterPro" id="IPR003680">
    <property type="entry name" value="Flavodoxin_fold"/>
</dbReference>
<evidence type="ECO:0000259" key="2">
    <source>
        <dbReference type="Pfam" id="PF02525"/>
    </source>
</evidence>